<protein>
    <submittedName>
        <fullName evidence="1">Uncharacterized protein</fullName>
    </submittedName>
</protein>
<dbReference type="EMBL" id="MVJN01000004">
    <property type="protein sequence ID" value="RAP37116.1"/>
    <property type="molecule type" value="Genomic_DNA"/>
</dbReference>
<reference evidence="1 2" key="1">
    <citation type="submission" date="2017-02" db="EMBL/GenBank/DDBJ databases">
        <title>Legionella quilivanii strain from human: case report and whole genome sequencing analysis.</title>
        <authorList>
            <person name="Lalancette C."/>
            <person name="Leduc J.-M."/>
            <person name="Levesque S."/>
            <person name="Fournier E."/>
            <person name="Saoud J."/>
            <person name="Faucher S.P."/>
            <person name="Bernard K."/>
            <person name="Martineau C."/>
            <person name="Longtin J."/>
        </authorList>
    </citation>
    <scope>NUCLEOTIDE SEQUENCE [LARGE SCALE GENOMIC DNA]</scope>
    <source>
        <strain evidence="1 2">ID143958</strain>
    </source>
</reference>
<sequence>MQTRILWRSDTRPFAENFEGFYPREAIDEQFHSRWWLKSIRSRSDADTYPYAYSVEAIQQKCVCMSFNMNSAAMFPLGNARERKSYLYAIVMPEPIKLAMNCMPITNQSICYPIVNNALDLHSFQTQLAIYNSTNTEIPPDYKMASCQTLSAYECIATHVPASNIVCGVEITQHKPIKETFGFSTLVTSSFTINGEIVFNPNFRQEQKIVASDLENKPAVEVIDYSDDVNTITSCIKDAQRQLFFTPKTMYSLGGKTIKNLNFIPEKTDEEDRERYRLLEL</sequence>
<accession>A0A364LKI5</accession>
<proteinExistence type="predicted"/>
<dbReference type="RefSeq" id="WP_112219233.1">
    <property type="nucleotide sequence ID" value="NZ_MVJN01000004.1"/>
</dbReference>
<comment type="caution">
    <text evidence="1">The sequence shown here is derived from an EMBL/GenBank/DDBJ whole genome shotgun (WGS) entry which is preliminary data.</text>
</comment>
<gene>
    <name evidence="1" type="ORF">B1207_06760</name>
</gene>
<name>A0A364LKI5_9GAMM</name>
<dbReference type="Proteomes" id="UP000249458">
    <property type="component" value="Unassembled WGS sequence"/>
</dbReference>
<dbReference type="AlphaFoldDB" id="A0A364LKI5"/>
<organism evidence="1 2">
    <name type="scientific">Legionella quinlivanii</name>
    <dbReference type="NCBI Taxonomy" id="45073"/>
    <lineage>
        <taxon>Bacteria</taxon>
        <taxon>Pseudomonadati</taxon>
        <taxon>Pseudomonadota</taxon>
        <taxon>Gammaproteobacteria</taxon>
        <taxon>Legionellales</taxon>
        <taxon>Legionellaceae</taxon>
        <taxon>Legionella</taxon>
    </lineage>
</organism>
<evidence type="ECO:0000313" key="2">
    <source>
        <dbReference type="Proteomes" id="UP000249458"/>
    </source>
</evidence>
<evidence type="ECO:0000313" key="1">
    <source>
        <dbReference type="EMBL" id="RAP37116.1"/>
    </source>
</evidence>